<accession>A0A382S940</accession>
<dbReference type="Gene3D" id="3.40.50.1820">
    <property type="entry name" value="alpha/beta hydrolase"/>
    <property type="match status" value="1"/>
</dbReference>
<dbReference type="PANTHER" id="PTHR35560:SF3">
    <property type="entry name" value="PEPTIDASE S9 PROLYL OLIGOPEPTIDASE CATALYTIC DOMAIN-CONTAINING PROTEIN"/>
    <property type="match status" value="1"/>
</dbReference>
<dbReference type="AlphaFoldDB" id="A0A382S940"/>
<evidence type="ECO:0000313" key="1">
    <source>
        <dbReference type="EMBL" id="SVD06092.1"/>
    </source>
</evidence>
<sequence>MSNTTGIFIPIQGGYRSSRIITWPTSKALIFWLMSFWGCSDNQDPLKPFTSDDSAPCVQSSSACSQSIQLGEQSLLPILRTHSLDREDTQIETAIIIIHGTTRNHSSNFETMILAVQQKDPSLTKTIVIAPKFQIAEDNPTANEPFWTNSGWKKGHLSVTDSKPRPRVSSYSAIDKIIEILSMKPLFPELKEIIVTGHSAGGQVTHRFAAGSQVEEAIDDVTFRYIV</sequence>
<dbReference type="InterPro" id="IPR029058">
    <property type="entry name" value="AB_hydrolase_fold"/>
</dbReference>
<evidence type="ECO:0008006" key="2">
    <source>
        <dbReference type="Google" id="ProtNLM"/>
    </source>
</evidence>
<protein>
    <recommendedName>
        <fullName evidence="2">Alpha/beta hydrolase</fullName>
    </recommendedName>
</protein>
<gene>
    <name evidence="1" type="ORF">METZ01_LOCUS358946</name>
</gene>
<proteinExistence type="predicted"/>
<dbReference type="SUPFAM" id="SSF53474">
    <property type="entry name" value="alpha/beta-Hydrolases"/>
    <property type="match status" value="1"/>
</dbReference>
<reference evidence="1" key="1">
    <citation type="submission" date="2018-05" db="EMBL/GenBank/DDBJ databases">
        <authorList>
            <person name="Lanie J.A."/>
            <person name="Ng W.-L."/>
            <person name="Kazmierczak K.M."/>
            <person name="Andrzejewski T.M."/>
            <person name="Davidsen T.M."/>
            <person name="Wayne K.J."/>
            <person name="Tettelin H."/>
            <person name="Glass J.I."/>
            <person name="Rusch D."/>
            <person name="Podicherti R."/>
            <person name="Tsui H.-C.T."/>
            <person name="Winkler M.E."/>
        </authorList>
    </citation>
    <scope>NUCLEOTIDE SEQUENCE</scope>
</reference>
<name>A0A382S940_9ZZZZ</name>
<dbReference type="PANTHER" id="PTHR35560">
    <property type="entry name" value="BLL0132 PROTEIN"/>
    <property type="match status" value="1"/>
</dbReference>
<dbReference type="EMBL" id="UINC01127158">
    <property type="protein sequence ID" value="SVD06092.1"/>
    <property type="molecule type" value="Genomic_DNA"/>
</dbReference>
<feature type="non-terminal residue" evidence="1">
    <location>
        <position position="227"/>
    </location>
</feature>
<organism evidence="1">
    <name type="scientific">marine metagenome</name>
    <dbReference type="NCBI Taxonomy" id="408172"/>
    <lineage>
        <taxon>unclassified sequences</taxon>
        <taxon>metagenomes</taxon>
        <taxon>ecological metagenomes</taxon>
    </lineage>
</organism>